<evidence type="ECO:0000313" key="2">
    <source>
        <dbReference type="Proteomes" id="UP000504603"/>
    </source>
</evidence>
<dbReference type="GO" id="GO:0032543">
    <property type="term" value="P:mitochondrial translation"/>
    <property type="evidence" value="ECO:0007669"/>
    <property type="project" value="InterPro"/>
</dbReference>
<dbReference type="GeneID" id="111024495"/>
<feature type="domain" description="IMS import disulfide relay-system CHCH-CHCH-like Cx9C" evidence="1">
    <location>
        <begin position="74"/>
        <end position="111"/>
    </location>
</feature>
<dbReference type="PANTHER" id="PTHR28066:SF1">
    <property type="entry name" value="SMALL RIBOSOMAL SUBUNIT PROTEIN MS37"/>
    <property type="match status" value="1"/>
</dbReference>
<dbReference type="InterPro" id="IPR031731">
    <property type="entry name" value="CX9C"/>
</dbReference>
<dbReference type="Pfam" id="PF16860">
    <property type="entry name" value="CX9C"/>
    <property type="match status" value="1"/>
</dbReference>
<reference evidence="3" key="1">
    <citation type="submission" date="2025-08" db="UniProtKB">
        <authorList>
            <consortium name="RefSeq"/>
        </authorList>
    </citation>
    <scope>IDENTIFICATION</scope>
    <source>
        <strain evidence="3">OHB3-1</strain>
    </source>
</reference>
<dbReference type="InterPro" id="IPR017264">
    <property type="entry name" value="Ribosomal_mS37_fun"/>
</dbReference>
<dbReference type="PROSITE" id="PS51808">
    <property type="entry name" value="CHCH"/>
    <property type="match status" value="1"/>
</dbReference>
<dbReference type="PANTHER" id="PTHR28066">
    <property type="entry name" value="37S RIBOSOMAL PROTEIN MRP10, MITOCHONDRIAL"/>
    <property type="match status" value="1"/>
</dbReference>
<dbReference type="GO" id="GO:0003735">
    <property type="term" value="F:structural constituent of ribosome"/>
    <property type="evidence" value="ECO:0007669"/>
    <property type="project" value="InterPro"/>
</dbReference>
<proteinExistence type="predicted"/>
<dbReference type="InterPro" id="IPR009069">
    <property type="entry name" value="Cys_alpha_HP_mot_SF"/>
</dbReference>
<dbReference type="Proteomes" id="UP000504603">
    <property type="component" value="Unplaced"/>
</dbReference>
<dbReference type="KEGG" id="mcha:111024495"/>
<protein>
    <submittedName>
        <fullName evidence="3">Uncharacterized protein LOC111024495 isoform X1</fullName>
    </submittedName>
</protein>
<dbReference type="OrthoDB" id="494426at2759"/>
<accession>A0A6J1DU96</accession>
<evidence type="ECO:0000259" key="1">
    <source>
        <dbReference type="Pfam" id="PF16860"/>
    </source>
</evidence>
<dbReference type="RefSeq" id="XP_022157885.1">
    <property type="nucleotide sequence ID" value="XM_022302193.1"/>
</dbReference>
<gene>
    <name evidence="3" type="primary">LOC111024495</name>
</gene>
<keyword evidence="2" id="KW-1185">Reference proteome</keyword>
<dbReference type="SUPFAM" id="SSF47072">
    <property type="entry name" value="Cysteine alpha-hairpin motif"/>
    <property type="match status" value="1"/>
</dbReference>
<organism evidence="2 3">
    <name type="scientific">Momordica charantia</name>
    <name type="common">Bitter gourd</name>
    <name type="synonym">Balsam pear</name>
    <dbReference type="NCBI Taxonomy" id="3673"/>
    <lineage>
        <taxon>Eukaryota</taxon>
        <taxon>Viridiplantae</taxon>
        <taxon>Streptophyta</taxon>
        <taxon>Embryophyta</taxon>
        <taxon>Tracheophyta</taxon>
        <taxon>Spermatophyta</taxon>
        <taxon>Magnoliopsida</taxon>
        <taxon>eudicotyledons</taxon>
        <taxon>Gunneridae</taxon>
        <taxon>Pentapetalae</taxon>
        <taxon>rosids</taxon>
        <taxon>fabids</taxon>
        <taxon>Cucurbitales</taxon>
        <taxon>Cucurbitaceae</taxon>
        <taxon>Momordiceae</taxon>
        <taxon>Momordica</taxon>
    </lineage>
</organism>
<dbReference type="AlphaFoldDB" id="A0A6J1DU96"/>
<evidence type="ECO:0000313" key="3">
    <source>
        <dbReference type="RefSeq" id="XP_022157885.1"/>
    </source>
</evidence>
<name>A0A6J1DU96_MOMCH</name>
<sequence>MESQTGLIILTTAKEPWKSILRSQNMILKRLRFKFGNCQQTSFRQDPWLNEEFVRMGRKAGTLYINPKKFGTLSKPCMKEMISFLNCIALNQNNDDKCTRNKELLNTCMDAQSNRNRKPWGSINYHLQRLSRGRK</sequence>
<dbReference type="GO" id="GO:0005739">
    <property type="term" value="C:mitochondrion"/>
    <property type="evidence" value="ECO:0007669"/>
    <property type="project" value="GOC"/>
</dbReference>